<dbReference type="GO" id="GO:0016746">
    <property type="term" value="F:acyltransferase activity"/>
    <property type="evidence" value="ECO:0007669"/>
    <property type="project" value="UniProtKB-KW"/>
</dbReference>
<organism evidence="1 2">
    <name type="scientific">Ruminococcus bovis</name>
    <dbReference type="NCBI Taxonomy" id="2564099"/>
    <lineage>
        <taxon>Bacteria</taxon>
        <taxon>Bacillati</taxon>
        <taxon>Bacillota</taxon>
        <taxon>Clostridia</taxon>
        <taxon>Eubacteriales</taxon>
        <taxon>Oscillospiraceae</taxon>
        <taxon>Ruminococcus</taxon>
    </lineage>
</organism>
<dbReference type="KEGG" id="ruj:E5Z56_06090"/>
<dbReference type="SUPFAM" id="SSF51161">
    <property type="entry name" value="Trimeric LpxA-like enzymes"/>
    <property type="match status" value="1"/>
</dbReference>
<dbReference type="CDD" id="cd04647">
    <property type="entry name" value="LbH_MAT_like"/>
    <property type="match status" value="1"/>
</dbReference>
<dbReference type="Proteomes" id="UP000301475">
    <property type="component" value="Chromosome"/>
</dbReference>
<evidence type="ECO:0000313" key="1">
    <source>
        <dbReference type="EMBL" id="QCT06958.1"/>
    </source>
</evidence>
<proteinExistence type="predicted"/>
<keyword evidence="2" id="KW-1185">Reference proteome</keyword>
<dbReference type="EMBL" id="CP039381">
    <property type="protein sequence ID" value="QCT06958.1"/>
    <property type="molecule type" value="Genomic_DNA"/>
</dbReference>
<dbReference type="PANTHER" id="PTHR23416">
    <property type="entry name" value="SIALIC ACID SYNTHASE-RELATED"/>
    <property type="match status" value="1"/>
</dbReference>
<dbReference type="Gene3D" id="2.160.10.10">
    <property type="entry name" value="Hexapeptide repeat proteins"/>
    <property type="match status" value="1"/>
</dbReference>
<dbReference type="OrthoDB" id="9801697at2"/>
<dbReference type="InterPro" id="IPR011004">
    <property type="entry name" value="Trimer_LpxA-like_sf"/>
</dbReference>
<sequence>MESLKEVYMNRLKIMYLKLRIGNKFKKAYYNFIYKGQLIWPKSVSFRERLDFLIEKGATLTIGEHTFFNRDCSITAQEKITIGDYCIFGENVKIYDHNHIFKNIPETIARQGFKTAPITIGNNCWFGTNVVVLKGVTVGNNCVISAGCIVDKDVPDNSILKRDGTIEKIVSK</sequence>
<dbReference type="Pfam" id="PF14602">
    <property type="entry name" value="Hexapep_2"/>
    <property type="match status" value="1"/>
</dbReference>
<dbReference type="InterPro" id="IPR051159">
    <property type="entry name" value="Hexapeptide_acetyltransf"/>
</dbReference>
<keyword evidence="1" id="KW-0012">Acyltransferase</keyword>
<accession>A0A4P8Y1C1</accession>
<dbReference type="AlphaFoldDB" id="A0A4P8Y1C1"/>
<reference evidence="1 2" key="1">
    <citation type="submission" date="2019-04" db="EMBL/GenBank/DDBJ databases">
        <authorList>
            <person name="Embree M."/>
            <person name="Gaffney J.R."/>
        </authorList>
    </citation>
    <scope>NUCLEOTIDE SEQUENCE [LARGE SCALE GENOMIC DNA]</scope>
    <source>
        <strain evidence="1 2">JE7A12</strain>
    </source>
</reference>
<name>A0A4P8Y1C1_9FIRM</name>
<protein>
    <submittedName>
        <fullName evidence="1">Acyltransferase</fullName>
    </submittedName>
</protein>
<dbReference type="InterPro" id="IPR001451">
    <property type="entry name" value="Hexapep"/>
</dbReference>
<keyword evidence="1" id="KW-0808">Transferase</keyword>
<gene>
    <name evidence="1" type="ORF">E5Z56_06090</name>
</gene>
<evidence type="ECO:0000313" key="2">
    <source>
        <dbReference type="Proteomes" id="UP000301475"/>
    </source>
</evidence>